<evidence type="ECO:0000313" key="2">
    <source>
        <dbReference type="EMBL" id="GAA4098089.1"/>
    </source>
</evidence>
<dbReference type="PROSITE" id="PS51257">
    <property type="entry name" value="PROKAR_LIPOPROTEIN"/>
    <property type="match status" value="1"/>
</dbReference>
<reference evidence="3" key="1">
    <citation type="journal article" date="2019" name="Int. J. Syst. Evol. Microbiol.">
        <title>The Global Catalogue of Microorganisms (GCM) 10K type strain sequencing project: providing services to taxonomists for standard genome sequencing and annotation.</title>
        <authorList>
            <consortium name="The Broad Institute Genomics Platform"/>
            <consortium name="The Broad Institute Genome Sequencing Center for Infectious Disease"/>
            <person name="Wu L."/>
            <person name="Ma J."/>
        </authorList>
    </citation>
    <scope>NUCLEOTIDE SEQUENCE [LARGE SCALE GENOMIC DNA]</scope>
    <source>
        <strain evidence="3">JCM 17304</strain>
    </source>
</reference>
<feature type="chain" id="PRO_5045745835" description="BON domain-containing protein" evidence="1">
    <location>
        <begin position="26"/>
        <end position="113"/>
    </location>
</feature>
<gene>
    <name evidence="2" type="ORF">GCM10022414_23600</name>
</gene>
<proteinExistence type="predicted"/>
<protein>
    <recommendedName>
        <fullName evidence="4">BON domain-containing protein</fullName>
    </recommendedName>
</protein>
<sequence length="113" mass="12449">MKLFKINSLVMFVIAIMLSCTSVFAADQYSNKNLYIELSEPRDATEADRQLSEALRTTLLADSKLVGVLNIRHYQGKVAISGSVTSVGMIYRVVELTKDLPGVHSVNVTNLDT</sequence>
<name>A0ABP7WWJ3_9GAMM</name>
<keyword evidence="1" id="KW-0732">Signal</keyword>
<dbReference type="EMBL" id="BAABDM010000004">
    <property type="protein sequence ID" value="GAA4098089.1"/>
    <property type="molecule type" value="Genomic_DNA"/>
</dbReference>
<keyword evidence="3" id="KW-1185">Reference proteome</keyword>
<evidence type="ECO:0000256" key="1">
    <source>
        <dbReference type="SAM" id="SignalP"/>
    </source>
</evidence>
<evidence type="ECO:0000313" key="3">
    <source>
        <dbReference type="Proteomes" id="UP001500392"/>
    </source>
</evidence>
<feature type="signal peptide" evidence="1">
    <location>
        <begin position="1"/>
        <end position="25"/>
    </location>
</feature>
<dbReference type="RefSeq" id="WP_344936173.1">
    <property type="nucleotide sequence ID" value="NZ_BAABDM010000004.1"/>
</dbReference>
<organism evidence="2 3">
    <name type="scientific">Zhongshania borealis</name>
    <dbReference type="NCBI Taxonomy" id="889488"/>
    <lineage>
        <taxon>Bacteria</taxon>
        <taxon>Pseudomonadati</taxon>
        <taxon>Pseudomonadota</taxon>
        <taxon>Gammaproteobacteria</taxon>
        <taxon>Cellvibrionales</taxon>
        <taxon>Spongiibacteraceae</taxon>
        <taxon>Zhongshania</taxon>
    </lineage>
</organism>
<comment type="caution">
    <text evidence="2">The sequence shown here is derived from an EMBL/GenBank/DDBJ whole genome shotgun (WGS) entry which is preliminary data.</text>
</comment>
<dbReference type="Proteomes" id="UP001500392">
    <property type="component" value="Unassembled WGS sequence"/>
</dbReference>
<evidence type="ECO:0008006" key="4">
    <source>
        <dbReference type="Google" id="ProtNLM"/>
    </source>
</evidence>
<accession>A0ABP7WWJ3</accession>